<keyword evidence="2" id="KW-1185">Reference proteome</keyword>
<evidence type="ECO:0000313" key="1">
    <source>
        <dbReference type="EMBL" id="SDL43091.1"/>
    </source>
</evidence>
<name>A0A1G9JZY9_9FLAO</name>
<sequence length="415" mass="48858">MCNAKNIKTAMTDRTATDTIKGYFYQFDFSILKVLELENENHQITVEGIEDIDIDNATEETAIQCKYHSKTEYNHSVIAKPIRLMLNHFREVLNGKEKKVKYNYYGHFKSGQSKLTLPITLDFLKTNLLTYTKAKNKYKHFDELKLSDNDLLSFLKQLEININAKSYEDQLSQIYKLLKNQNEFNSDDFDAENYFYNNALKVISYLAIKEKKSDRTISKKKFLQEINSKNILFHKWFLEYKGKKKLLANLRKEFFTSYNISPFERFFLFEVKANYSMSDLKSVIHLISTKWSDIKSVKNPDTFCPYIYINGLKKSDLISLKTELHKEGYKLNDGFNFSGSPFNLNSIQEKATFHNKITIKIINELSFIELLLNEISKTKEVYQFFYKKPFFITATKSIRVVNIQIQELNDIKNII</sequence>
<dbReference type="AlphaFoldDB" id="A0A1G9JZY9"/>
<protein>
    <submittedName>
        <fullName evidence="1">Uncharacterized protein</fullName>
    </submittedName>
</protein>
<reference evidence="2" key="1">
    <citation type="submission" date="2016-10" db="EMBL/GenBank/DDBJ databases">
        <authorList>
            <person name="Varghese N."/>
            <person name="Submissions S."/>
        </authorList>
    </citation>
    <scope>NUCLEOTIDE SEQUENCE [LARGE SCALE GENOMIC DNA]</scope>
    <source>
        <strain evidence="2">DSM 19886</strain>
    </source>
</reference>
<dbReference type="STRING" id="192904.SAMN04488514_101783"/>
<evidence type="ECO:0000313" key="2">
    <source>
        <dbReference type="Proteomes" id="UP000199440"/>
    </source>
</evidence>
<dbReference type="Proteomes" id="UP000199440">
    <property type="component" value="Unassembled WGS sequence"/>
</dbReference>
<accession>A0A1G9JZY9</accession>
<dbReference type="EMBL" id="FNGV01000001">
    <property type="protein sequence ID" value="SDL43091.1"/>
    <property type="molecule type" value="Genomic_DNA"/>
</dbReference>
<gene>
    <name evidence="1" type="ORF">SAMN04488514_101783</name>
</gene>
<dbReference type="NCBIfam" id="NF042945">
    <property type="entry name" value="DUF4297_antiphage"/>
    <property type="match status" value="1"/>
</dbReference>
<proteinExistence type="predicted"/>
<organism evidence="1 2">
    <name type="scientific">Kriegella aquimaris</name>
    <dbReference type="NCBI Taxonomy" id="192904"/>
    <lineage>
        <taxon>Bacteria</taxon>
        <taxon>Pseudomonadati</taxon>
        <taxon>Bacteroidota</taxon>
        <taxon>Flavobacteriia</taxon>
        <taxon>Flavobacteriales</taxon>
        <taxon>Flavobacteriaceae</taxon>
        <taxon>Kriegella</taxon>
    </lineage>
</organism>